<dbReference type="SUPFAM" id="SSF69369">
    <property type="entry name" value="Cloacin translocation domain"/>
    <property type="match status" value="1"/>
</dbReference>
<dbReference type="InterPro" id="IPR037146">
    <property type="entry name" value="Colicin/pyocin_DNase_dom_sf"/>
</dbReference>
<keyword evidence="6" id="KW-0044">Antibiotic</keyword>
<dbReference type="Gene3D" id="3.90.540.10">
    <property type="entry name" value="Colicin/pyocin, DNase domain"/>
    <property type="match status" value="1"/>
</dbReference>
<evidence type="ECO:0000256" key="7">
    <source>
        <dbReference type="ARBA" id="ARBA00023048"/>
    </source>
</evidence>
<sequence length="749" mass="80251">MPNDVDKYLGPHRKIGPDSYELAPYPIVGKWESDIKFGGGYNSWGLNEGQRRGEGGPSNIHEVAKPNVVAEFMNEQIHNQADIDGDYIARFKNLLGDIGRELQERKLLAQGAKTHEAADSAVIDQQVALELIESKRQQYTSIAPDIYGLYGQSPYFLMTLLSSQKINDFFNRDNGSHPRESFMALFAQFDHVYKSAMALKVLALSTDMLAGKLAELAQQVERLQGAANDAAAYQRLGIINQEQAIHAQQLPQFLHTEFVTAAGSVAGMTASEALSHFKETLTSMAASKTAEIKPASAPPPLSRGGITINFPAENPKIKAPLSKPELEALNELVYLQTHTNLGTKWLSYHDALLKAESARHLAITGNSFGGLAERAKRIEHTIRKANTFSAPGPSSATSPLLVTSAGTVAVIDAAAVTLQAAIRSAIATLSSLAAGTASGLLVGVSALVYSPKLANGELPERYAFSTPLSDLAPGLKDDLSTIAAANGNVDLPVRISSKTAADGQSEVFVALADGVTVPSKVRVVAATFNALQNVYSVTTEDVPPRTLTWTPIVDPGSSSTTSPAEQPVPTVYTGATVTPVTGRIDAFPGLAEAVFNDFITVFPASSGLPPLYVMFRDPREDAGVATGMGQPVTGIWLGAAAQGEGAPVPSQIADQLRGREFKNFKAFREAFWVEVTKDPVLSQQFIAPNRARMSIGKAAKTRKTDAVGKRSTFEIHHVHEVAKGGDIYNVENMLILTPKRHLDIHKGAK</sequence>
<comment type="caution">
    <text evidence="9">The sequence shown here is derived from an EMBL/GenBank/DDBJ whole genome shotgun (WGS) entry which is preliminary data.</text>
</comment>
<evidence type="ECO:0000259" key="8">
    <source>
        <dbReference type="Pfam" id="PF06958"/>
    </source>
</evidence>
<evidence type="ECO:0000256" key="1">
    <source>
        <dbReference type="ARBA" id="ARBA00006811"/>
    </source>
</evidence>
<evidence type="ECO:0000256" key="5">
    <source>
        <dbReference type="ARBA" id="ARBA00022801"/>
    </source>
</evidence>
<keyword evidence="2" id="KW-0929">Antimicrobial</keyword>
<dbReference type="InterPro" id="IPR044925">
    <property type="entry name" value="His-Me_finger_sf"/>
</dbReference>
<protein>
    <submittedName>
        <fullName evidence="9">S-type Pyocin</fullName>
    </submittedName>
</protein>
<evidence type="ECO:0000313" key="9">
    <source>
        <dbReference type="EMBL" id="OZY40343.1"/>
    </source>
</evidence>
<dbReference type="SUPFAM" id="SSF54060">
    <property type="entry name" value="His-Me finger endonucleases"/>
    <property type="match status" value="1"/>
</dbReference>
<dbReference type="InterPro" id="IPR003060">
    <property type="entry name" value="Pyocin_killer"/>
</dbReference>
<evidence type="ECO:0000256" key="3">
    <source>
        <dbReference type="ARBA" id="ARBA00022722"/>
    </source>
</evidence>
<dbReference type="Pfam" id="PF06958">
    <property type="entry name" value="Pyocin_S"/>
    <property type="match status" value="1"/>
</dbReference>
<dbReference type="Pfam" id="PF21431">
    <property type="entry name" value="Col-Pyo_DNase"/>
    <property type="match status" value="1"/>
</dbReference>
<keyword evidence="7" id="KW-0078">Bacteriocin</keyword>
<dbReference type="PRINTS" id="PR01300">
    <property type="entry name" value="PYOCINKILLER"/>
</dbReference>
<dbReference type="GO" id="GO:0019835">
    <property type="term" value="P:cytolysis"/>
    <property type="evidence" value="ECO:0007669"/>
    <property type="project" value="InterPro"/>
</dbReference>
<feature type="domain" description="Pyosin/cloacin translocation" evidence="8">
    <location>
        <begin position="481"/>
        <end position="614"/>
    </location>
</feature>
<gene>
    <name evidence="9" type="ORF">CJF43_18415</name>
</gene>
<dbReference type="GO" id="GO:0004519">
    <property type="term" value="F:endonuclease activity"/>
    <property type="evidence" value="ECO:0007669"/>
    <property type="project" value="UniProtKB-KW"/>
</dbReference>
<comment type="similarity">
    <text evidence="1">Belongs to the colicin/pyosin nuclease family.</text>
</comment>
<dbReference type="InterPro" id="IPR003615">
    <property type="entry name" value="HNH_nuc"/>
</dbReference>
<dbReference type="InterPro" id="IPR016128">
    <property type="entry name" value="Pyosin/cloacin_T_dom"/>
</dbReference>
<dbReference type="RefSeq" id="WP_095030403.1">
    <property type="nucleotide sequence ID" value="NZ_NQKL01000016.1"/>
</dbReference>
<evidence type="ECO:0000256" key="4">
    <source>
        <dbReference type="ARBA" id="ARBA00022759"/>
    </source>
</evidence>
<evidence type="ECO:0000313" key="10">
    <source>
        <dbReference type="Proteomes" id="UP000216113"/>
    </source>
</evidence>
<organism evidence="9 10">
    <name type="scientific">Pseudomonas fragi</name>
    <dbReference type="NCBI Taxonomy" id="296"/>
    <lineage>
        <taxon>Bacteria</taxon>
        <taxon>Pseudomonadati</taxon>
        <taxon>Pseudomonadota</taxon>
        <taxon>Gammaproteobacteria</taxon>
        <taxon>Pseudomonadales</taxon>
        <taxon>Pseudomonadaceae</taxon>
        <taxon>Pseudomonas</taxon>
    </lineage>
</organism>
<dbReference type="AlphaFoldDB" id="A0A266LQQ3"/>
<dbReference type="Proteomes" id="UP000216113">
    <property type="component" value="Unassembled WGS sequence"/>
</dbReference>
<dbReference type="GO" id="GO:0005102">
    <property type="term" value="F:signaling receptor binding"/>
    <property type="evidence" value="ECO:0007669"/>
    <property type="project" value="InterPro"/>
</dbReference>
<keyword evidence="3" id="KW-0540">Nuclease</keyword>
<dbReference type="EMBL" id="NQKL01000016">
    <property type="protein sequence ID" value="OZY40343.1"/>
    <property type="molecule type" value="Genomic_DNA"/>
</dbReference>
<name>A0A266LQQ3_PSEFR</name>
<proteinExistence type="inferred from homology"/>
<evidence type="ECO:0000256" key="6">
    <source>
        <dbReference type="ARBA" id="ARBA00023022"/>
    </source>
</evidence>
<keyword evidence="4" id="KW-0255">Endonuclease</keyword>
<dbReference type="GO" id="GO:0016787">
    <property type="term" value="F:hydrolase activity"/>
    <property type="evidence" value="ECO:0007669"/>
    <property type="project" value="UniProtKB-KW"/>
</dbReference>
<accession>A0A266LQQ3</accession>
<keyword evidence="5" id="KW-0378">Hydrolase</keyword>
<dbReference type="GO" id="GO:0042742">
    <property type="term" value="P:defense response to bacterium"/>
    <property type="evidence" value="ECO:0007669"/>
    <property type="project" value="UniProtKB-KW"/>
</dbReference>
<reference evidence="9 10" key="1">
    <citation type="submission" date="2017-08" db="EMBL/GenBank/DDBJ databases">
        <title>Genomic and metabolic characterisation of spoilage-associated Pseudomonas species.</title>
        <authorList>
            <person name="Stanborough T."/>
            <person name="Fegan N."/>
            <person name="Powell S.M."/>
            <person name="Singh T."/>
            <person name="Tamplin M.L."/>
            <person name="Chandry P.S."/>
        </authorList>
    </citation>
    <scope>NUCLEOTIDE SEQUENCE [LARGE SCALE GENOMIC DNA]</scope>
    <source>
        <strain evidence="9 10">F1820</strain>
    </source>
</reference>
<dbReference type="GO" id="GO:0031640">
    <property type="term" value="P:killing of cells of another organism"/>
    <property type="evidence" value="ECO:0007669"/>
    <property type="project" value="UniProtKB-KW"/>
</dbReference>
<dbReference type="InterPro" id="IPR036302">
    <property type="entry name" value="Pyosin/cloacin_T_dom_sf"/>
</dbReference>
<evidence type="ECO:0000256" key="2">
    <source>
        <dbReference type="ARBA" id="ARBA00022529"/>
    </source>
</evidence>
<dbReference type="CDD" id="cd00085">
    <property type="entry name" value="HNHc"/>
    <property type="match status" value="1"/>
</dbReference>